<feature type="compositionally biased region" description="Pro residues" evidence="1">
    <location>
        <begin position="62"/>
        <end position="71"/>
    </location>
</feature>
<feature type="region of interest" description="Disordered" evidence="1">
    <location>
        <begin position="1"/>
        <end position="123"/>
    </location>
</feature>
<evidence type="ECO:0000313" key="2">
    <source>
        <dbReference type="EMBL" id="CEM51159.1"/>
    </source>
</evidence>
<accession>A0A0G4I2J6</accession>
<organism evidence="2">
    <name type="scientific">Chromera velia CCMP2878</name>
    <dbReference type="NCBI Taxonomy" id="1169474"/>
    <lineage>
        <taxon>Eukaryota</taxon>
        <taxon>Sar</taxon>
        <taxon>Alveolata</taxon>
        <taxon>Colpodellida</taxon>
        <taxon>Chromeraceae</taxon>
        <taxon>Chromera</taxon>
    </lineage>
</organism>
<protein>
    <submittedName>
        <fullName evidence="2">Uncharacterized protein</fullName>
    </submittedName>
</protein>
<dbReference type="AlphaFoldDB" id="A0A0G4I2J6"/>
<dbReference type="VEuPathDB" id="CryptoDB:Cvel_10430"/>
<sequence length="123" mass="13534">MKEREHAAAPFQVCAAPQGLTGPEWSPSSRSRAGQRNPATATPRSRRKPCWIQQERETVVGRPPPPLPLLMPRPEQGRVRRALQEQGEGGREAKQRGGQRKTMMKPTSAPPCSKSPDGPHKGE</sequence>
<feature type="compositionally biased region" description="Polar residues" evidence="1">
    <location>
        <begin position="26"/>
        <end position="43"/>
    </location>
</feature>
<gene>
    <name evidence="2" type="ORF">Cvel_10430</name>
</gene>
<dbReference type="EMBL" id="CDMZ01004866">
    <property type="protein sequence ID" value="CEM51159.1"/>
    <property type="molecule type" value="Genomic_DNA"/>
</dbReference>
<name>A0A0G4I2J6_9ALVE</name>
<evidence type="ECO:0000256" key="1">
    <source>
        <dbReference type="SAM" id="MobiDB-lite"/>
    </source>
</evidence>
<proteinExistence type="predicted"/>
<reference evidence="2" key="1">
    <citation type="submission" date="2014-11" db="EMBL/GenBank/DDBJ databases">
        <authorList>
            <person name="Otto D Thomas"/>
            <person name="Naeem Raeece"/>
        </authorList>
    </citation>
    <scope>NUCLEOTIDE SEQUENCE</scope>
</reference>